<evidence type="ECO:0000313" key="1">
    <source>
        <dbReference type="EMBL" id="UXH45163.1"/>
    </source>
</evidence>
<reference evidence="1" key="1">
    <citation type="submission" date="2022-09" db="EMBL/GenBank/DDBJ databases">
        <title>Complete genome sequence of Rossellomorea vietnamensis strain RL-WG62, a newly isolated PGPR with the potential for plant salinity stress alleviation.</title>
        <authorList>
            <person name="Ren L."/>
            <person name="Wang G."/>
            <person name="Hu H."/>
        </authorList>
    </citation>
    <scope>NUCLEOTIDE SEQUENCE</scope>
    <source>
        <strain evidence="1">RL-WG62</strain>
    </source>
</reference>
<evidence type="ECO:0000313" key="2">
    <source>
        <dbReference type="Proteomes" id="UP001064027"/>
    </source>
</evidence>
<dbReference type="Proteomes" id="UP001064027">
    <property type="component" value="Chromosome"/>
</dbReference>
<proteinExistence type="predicted"/>
<name>A0ACD4C9B7_9BACI</name>
<accession>A0ACD4C9B7</accession>
<organism evidence="1 2">
    <name type="scientific">Rossellomorea vietnamensis</name>
    <dbReference type="NCBI Taxonomy" id="218284"/>
    <lineage>
        <taxon>Bacteria</taxon>
        <taxon>Bacillati</taxon>
        <taxon>Bacillota</taxon>
        <taxon>Bacilli</taxon>
        <taxon>Bacillales</taxon>
        <taxon>Bacillaceae</taxon>
        <taxon>Rossellomorea</taxon>
    </lineage>
</organism>
<dbReference type="EMBL" id="CP104558">
    <property type="protein sequence ID" value="UXH45163.1"/>
    <property type="molecule type" value="Genomic_DNA"/>
</dbReference>
<protein>
    <submittedName>
        <fullName evidence="1">Beta-lactamase family protein</fullName>
    </submittedName>
</protein>
<sequence>MKPQTINFEKKLKDYQIVGVSMATIEGACISKTDCFGFLEAGTNRRVEHDSIFHACSISKFFTSILVMTLSEQGILDIDRDINECLSSWKVPLNSLGIITLRHLLSHHSGIVDPEGSFSEILSMSDTPSMVEILEGKTPYCEIPIEVKYKPGSEFSYSDAGFCVIQLVIEDIMGKSFEEVMEKYLFLPLQLNNSSFQLPASKDQFSYGHTKDGGLVAGKYPIYPYPAASGLWTTPTDVALLVIEWMNAIKGKSNLFSTINAKELLTPQFEKEWMGLGAFRDTHEIGIEVSSLGWGVGFQGMMVAYPNEGAGLVIMTNTDTGVHQLKGLVGEVYRAYY</sequence>
<keyword evidence="2" id="KW-1185">Reference proteome</keyword>
<gene>
    <name evidence="1" type="ORF">N5C46_03580</name>
</gene>